<proteinExistence type="predicted"/>
<accession>A0A9Q2P786</accession>
<evidence type="ECO:0000313" key="1">
    <source>
        <dbReference type="EMBL" id="MBM2357757.1"/>
    </source>
</evidence>
<reference evidence="1" key="1">
    <citation type="submission" date="2021-01" db="EMBL/GenBank/DDBJ databases">
        <title>Diatom-associated Roseobacters Show Island Model of Population Structure.</title>
        <authorList>
            <person name="Qu L."/>
            <person name="Feng X."/>
            <person name="Chen Y."/>
            <person name="Li L."/>
            <person name="Wang X."/>
            <person name="Hu Z."/>
            <person name="Wang H."/>
            <person name="Luo H."/>
        </authorList>
    </citation>
    <scope>NUCLEOTIDE SEQUENCE</scope>
    <source>
        <strain evidence="1">SM26-45</strain>
    </source>
</reference>
<protein>
    <submittedName>
        <fullName evidence="1">Uncharacterized protein</fullName>
    </submittedName>
</protein>
<feature type="non-terminal residue" evidence="1">
    <location>
        <position position="395"/>
    </location>
</feature>
<organism evidence="1 2">
    <name type="scientific">Pseudosulfitobacter pseudonitzschiae</name>
    <dbReference type="NCBI Taxonomy" id="1402135"/>
    <lineage>
        <taxon>Bacteria</taxon>
        <taxon>Pseudomonadati</taxon>
        <taxon>Pseudomonadota</taxon>
        <taxon>Alphaproteobacteria</taxon>
        <taxon>Rhodobacterales</taxon>
        <taxon>Roseobacteraceae</taxon>
        <taxon>Pseudosulfitobacter</taxon>
    </lineage>
</organism>
<dbReference type="AlphaFoldDB" id="A0A9Q2P786"/>
<gene>
    <name evidence="1" type="ORF">JQX14_24840</name>
</gene>
<sequence>MGLADQSGFMGHLNQGIANAAGGIVDLINPFDQPHALNPFSQGTGSAVTGLESGMDAIGVNRATSEPDTFAENLARGAGEAAGAAPFGGAAAKALSGAGGIIGGIADDASTAMNSGRGFVSEMFAGAGAQGGQSLAEDAGAPDWVQTTAGILGGAGVGAIPGAVRKTPSAIGARKLTGAVKTAMLPYTKAGGKEVARQRVQELAGGADRAEQLAREIGPSEIGLSPAQQTGDPNLLGLEQEAMRRNPKLRAAMDARADAGQQTAADRVRGMGGDPAEAQSFFEQRRADFRVAINGLVDRATAGALRPTAKNSEMINSQEVADKIKAAQSAAKAQEGALWERVPKGTQVGTTRARQVAQELIADTPRAQKEDIPRVVQELLGPDSNSAFGEFETVS</sequence>
<dbReference type="RefSeq" id="WP_231036700.1">
    <property type="nucleotide sequence ID" value="NZ_JAJNGX010000065.1"/>
</dbReference>
<dbReference type="EMBL" id="JAFBWN010000065">
    <property type="protein sequence ID" value="MBM2357757.1"/>
    <property type="molecule type" value="Genomic_DNA"/>
</dbReference>
<dbReference type="Proteomes" id="UP000809337">
    <property type="component" value="Unassembled WGS sequence"/>
</dbReference>
<evidence type="ECO:0000313" key="2">
    <source>
        <dbReference type="Proteomes" id="UP000809337"/>
    </source>
</evidence>
<comment type="caution">
    <text evidence="1">The sequence shown here is derived from an EMBL/GenBank/DDBJ whole genome shotgun (WGS) entry which is preliminary data.</text>
</comment>
<name>A0A9Q2P786_9RHOB</name>